<evidence type="ECO:0000313" key="6">
    <source>
        <dbReference type="WBParaSite" id="SCUD_0002148801-mRNA-1"/>
    </source>
</evidence>
<dbReference type="SUPFAM" id="SSF49265">
    <property type="entry name" value="Fibronectin type III"/>
    <property type="match status" value="1"/>
</dbReference>
<dbReference type="PANTHER" id="PTHR13817:SF151">
    <property type="entry name" value="TITIN"/>
    <property type="match status" value="1"/>
</dbReference>
<dbReference type="STRING" id="6186.A0A183L2D2"/>
<dbReference type="EMBL" id="UZAK01046641">
    <property type="protein sequence ID" value="VDP75583.1"/>
    <property type="molecule type" value="Genomic_DNA"/>
</dbReference>
<keyword evidence="1" id="KW-0677">Repeat</keyword>
<evidence type="ECO:0000256" key="2">
    <source>
        <dbReference type="SAM" id="MobiDB-lite"/>
    </source>
</evidence>
<dbReference type="PROSITE" id="PS50853">
    <property type="entry name" value="FN3"/>
    <property type="match status" value="1"/>
</dbReference>
<dbReference type="GO" id="GO:0031430">
    <property type="term" value="C:M band"/>
    <property type="evidence" value="ECO:0007669"/>
    <property type="project" value="TreeGrafter"/>
</dbReference>
<keyword evidence="5" id="KW-1185">Reference proteome</keyword>
<dbReference type="CDD" id="cd00063">
    <property type="entry name" value="FN3"/>
    <property type="match status" value="1"/>
</dbReference>
<evidence type="ECO:0000313" key="5">
    <source>
        <dbReference type="Proteomes" id="UP000279833"/>
    </source>
</evidence>
<dbReference type="Proteomes" id="UP000279833">
    <property type="component" value="Unassembled WGS sequence"/>
</dbReference>
<gene>
    <name evidence="4" type="ORF">SCUD_LOCUS21485</name>
</gene>
<evidence type="ECO:0000313" key="4">
    <source>
        <dbReference type="EMBL" id="VDP75583.1"/>
    </source>
</evidence>
<dbReference type="WBParaSite" id="SCUD_0002148801-mRNA-1">
    <property type="protein sequence ID" value="SCUD_0002148801-mRNA-1"/>
    <property type="gene ID" value="SCUD_0002148801"/>
</dbReference>
<accession>A0A183L2D2</accession>
<dbReference type="PRINTS" id="PR00014">
    <property type="entry name" value="FNTYPEIII"/>
</dbReference>
<dbReference type="AlphaFoldDB" id="A0A183L2D2"/>
<protein>
    <submittedName>
        <fullName evidence="6">Fibronectin type-III domain-containing protein</fullName>
    </submittedName>
</protein>
<dbReference type="InterPro" id="IPR003961">
    <property type="entry name" value="FN3_dom"/>
</dbReference>
<organism evidence="6">
    <name type="scientific">Schistosoma curassoni</name>
    <dbReference type="NCBI Taxonomy" id="6186"/>
    <lineage>
        <taxon>Eukaryota</taxon>
        <taxon>Metazoa</taxon>
        <taxon>Spiralia</taxon>
        <taxon>Lophotrochozoa</taxon>
        <taxon>Platyhelminthes</taxon>
        <taxon>Trematoda</taxon>
        <taxon>Digenea</taxon>
        <taxon>Strigeidida</taxon>
        <taxon>Schistosomatoidea</taxon>
        <taxon>Schistosomatidae</taxon>
        <taxon>Schistosoma</taxon>
    </lineage>
</organism>
<sequence length="112" mass="12215">MSVIKIEKYPPGAPEKLNIDEYDKRSVKLSWKPPADDGGNPIKGYLIEKRLPRGEWRKATGSLVPGTEATVTGIEEGQTYEFRVSAVNDAGPGKPSKATGPHLVRDPVCKLN</sequence>
<dbReference type="GO" id="GO:0045214">
    <property type="term" value="P:sarcomere organization"/>
    <property type="evidence" value="ECO:0007669"/>
    <property type="project" value="TreeGrafter"/>
</dbReference>
<dbReference type="InterPro" id="IPR050964">
    <property type="entry name" value="Striated_Muscle_Regulatory"/>
</dbReference>
<feature type="compositionally biased region" description="Basic and acidic residues" evidence="2">
    <location>
        <begin position="103"/>
        <end position="112"/>
    </location>
</feature>
<dbReference type="FunFam" id="2.60.40.10:FF:000160">
    <property type="entry name" value="Titin a"/>
    <property type="match status" value="1"/>
</dbReference>
<dbReference type="PANTHER" id="PTHR13817">
    <property type="entry name" value="TITIN"/>
    <property type="match status" value="1"/>
</dbReference>
<dbReference type="Gene3D" id="2.60.40.10">
    <property type="entry name" value="Immunoglobulins"/>
    <property type="match status" value="1"/>
</dbReference>
<feature type="domain" description="Fibronectin type-III" evidence="3">
    <location>
        <begin position="13"/>
        <end position="107"/>
    </location>
</feature>
<dbReference type="InterPro" id="IPR013783">
    <property type="entry name" value="Ig-like_fold"/>
</dbReference>
<proteinExistence type="predicted"/>
<evidence type="ECO:0000256" key="1">
    <source>
        <dbReference type="ARBA" id="ARBA00022737"/>
    </source>
</evidence>
<dbReference type="Pfam" id="PF00041">
    <property type="entry name" value="fn3"/>
    <property type="match status" value="1"/>
</dbReference>
<name>A0A183L2D2_9TREM</name>
<dbReference type="SMART" id="SM00060">
    <property type="entry name" value="FN3"/>
    <property type="match status" value="1"/>
</dbReference>
<feature type="region of interest" description="Disordered" evidence="2">
    <location>
        <begin position="87"/>
        <end position="112"/>
    </location>
</feature>
<reference evidence="6" key="1">
    <citation type="submission" date="2016-06" db="UniProtKB">
        <authorList>
            <consortium name="WormBaseParasite"/>
        </authorList>
    </citation>
    <scope>IDENTIFICATION</scope>
</reference>
<evidence type="ECO:0000259" key="3">
    <source>
        <dbReference type="PROSITE" id="PS50853"/>
    </source>
</evidence>
<reference evidence="4 5" key="2">
    <citation type="submission" date="2018-11" db="EMBL/GenBank/DDBJ databases">
        <authorList>
            <consortium name="Pathogen Informatics"/>
        </authorList>
    </citation>
    <scope>NUCLEOTIDE SEQUENCE [LARGE SCALE GENOMIC DNA]</scope>
    <source>
        <strain evidence="4">Dakar</strain>
        <strain evidence="5">Dakar, Senegal</strain>
    </source>
</reference>
<dbReference type="InterPro" id="IPR036116">
    <property type="entry name" value="FN3_sf"/>
</dbReference>